<organism evidence="2 3">
    <name type="scientific">Caerostris extrusa</name>
    <name type="common">Bark spider</name>
    <name type="synonym">Caerostris bankana</name>
    <dbReference type="NCBI Taxonomy" id="172846"/>
    <lineage>
        <taxon>Eukaryota</taxon>
        <taxon>Metazoa</taxon>
        <taxon>Ecdysozoa</taxon>
        <taxon>Arthropoda</taxon>
        <taxon>Chelicerata</taxon>
        <taxon>Arachnida</taxon>
        <taxon>Araneae</taxon>
        <taxon>Araneomorphae</taxon>
        <taxon>Entelegynae</taxon>
        <taxon>Araneoidea</taxon>
        <taxon>Araneidae</taxon>
        <taxon>Caerostris</taxon>
    </lineage>
</organism>
<feature type="compositionally biased region" description="Basic and acidic residues" evidence="1">
    <location>
        <begin position="39"/>
        <end position="52"/>
    </location>
</feature>
<dbReference type="EMBL" id="BPLR01007710">
    <property type="protein sequence ID" value="GIY19053.1"/>
    <property type="molecule type" value="Genomic_DNA"/>
</dbReference>
<reference evidence="2 3" key="1">
    <citation type="submission" date="2021-06" db="EMBL/GenBank/DDBJ databases">
        <title>Caerostris extrusa draft genome.</title>
        <authorList>
            <person name="Kono N."/>
            <person name="Arakawa K."/>
        </authorList>
    </citation>
    <scope>NUCLEOTIDE SEQUENCE [LARGE SCALE GENOMIC DNA]</scope>
</reference>
<evidence type="ECO:0000313" key="2">
    <source>
        <dbReference type="EMBL" id="GIY19053.1"/>
    </source>
</evidence>
<gene>
    <name evidence="2" type="ORF">CEXT_539081</name>
</gene>
<evidence type="ECO:0000256" key="1">
    <source>
        <dbReference type="SAM" id="MobiDB-lite"/>
    </source>
</evidence>
<protein>
    <submittedName>
        <fullName evidence="2">Uncharacterized protein</fullName>
    </submittedName>
</protein>
<dbReference type="Proteomes" id="UP001054945">
    <property type="component" value="Unassembled WGS sequence"/>
</dbReference>
<dbReference type="AlphaFoldDB" id="A0AAV4RGD2"/>
<proteinExistence type="predicted"/>
<accession>A0AAV4RGD2</accession>
<comment type="caution">
    <text evidence="2">The sequence shown here is derived from an EMBL/GenBank/DDBJ whole genome shotgun (WGS) entry which is preliminary data.</text>
</comment>
<sequence>MKTPGPTTAKFHNCTGARAPWDKVDRVSHSIINHKTRTEVKGSVRDGEEHAHSTAGAPETFSARRNRDPQ</sequence>
<feature type="region of interest" description="Disordered" evidence="1">
    <location>
        <begin position="39"/>
        <end position="70"/>
    </location>
</feature>
<evidence type="ECO:0000313" key="3">
    <source>
        <dbReference type="Proteomes" id="UP001054945"/>
    </source>
</evidence>
<keyword evidence="3" id="KW-1185">Reference proteome</keyword>
<name>A0AAV4RGD2_CAEEX</name>